<dbReference type="AlphaFoldDB" id="A0A1M6CC88"/>
<proteinExistence type="predicted"/>
<dbReference type="STRING" id="1447782.SAMN05444417_1113"/>
<evidence type="ECO:0000313" key="2">
    <source>
        <dbReference type="Proteomes" id="UP000184292"/>
    </source>
</evidence>
<name>A0A1M6CC88_9RHOB</name>
<protein>
    <submittedName>
        <fullName evidence="1">Uncharacterized protein</fullName>
    </submittedName>
</protein>
<accession>A0A1M6CC88</accession>
<gene>
    <name evidence="1" type="ORF">SAMN05444417_1113</name>
</gene>
<evidence type="ECO:0000313" key="1">
    <source>
        <dbReference type="EMBL" id="SHI58441.1"/>
    </source>
</evidence>
<dbReference type="EMBL" id="FQYO01000002">
    <property type="protein sequence ID" value="SHI58441.1"/>
    <property type="molecule type" value="Genomic_DNA"/>
</dbReference>
<keyword evidence="2" id="KW-1185">Reference proteome</keyword>
<sequence length="122" mass="12499">MKGSHPVGQLTDLDPAGRVAVAAFRGDGRELCPAPLRDLCALCARHGRRPLACHGAGCPCLGGDEACFARLIELAAGGEQEEALMLAMLLVRADLAPLAVALAQQAALALRRGPAAPSGTIH</sequence>
<reference evidence="1 2" key="1">
    <citation type="submission" date="2016-11" db="EMBL/GenBank/DDBJ databases">
        <authorList>
            <person name="Jaros S."/>
            <person name="Januszkiewicz K."/>
            <person name="Wedrychowicz H."/>
        </authorList>
    </citation>
    <scope>NUCLEOTIDE SEQUENCE [LARGE SCALE GENOMIC DNA]</scope>
    <source>
        <strain evidence="1 2">DSM 100565</strain>
    </source>
</reference>
<dbReference type="Proteomes" id="UP000184292">
    <property type="component" value="Unassembled WGS sequence"/>
</dbReference>
<organism evidence="1 2">
    <name type="scientific">Wenxinia saemankumensis</name>
    <dbReference type="NCBI Taxonomy" id="1447782"/>
    <lineage>
        <taxon>Bacteria</taxon>
        <taxon>Pseudomonadati</taxon>
        <taxon>Pseudomonadota</taxon>
        <taxon>Alphaproteobacteria</taxon>
        <taxon>Rhodobacterales</taxon>
        <taxon>Roseobacteraceae</taxon>
        <taxon>Wenxinia</taxon>
    </lineage>
</organism>
<dbReference type="RefSeq" id="WP_073326821.1">
    <property type="nucleotide sequence ID" value="NZ_FQYO01000002.1"/>
</dbReference>